<dbReference type="EMBL" id="MCHY01000006">
    <property type="protein sequence ID" value="RKD25756.1"/>
    <property type="molecule type" value="Genomic_DNA"/>
</dbReference>
<organism evidence="2 3">
    <name type="scientific">Ammoniphilus oxalaticus</name>
    <dbReference type="NCBI Taxonomy" id="66863"/>
    <lineage>
        <taxon>Bacteria</taxon>
        <taxon>Bacillati</taxon>
        <taxon>Bacillota</taxon>
        <taxon>Bacilli</taxon>
        <taxon>Bacillales</taxon>
        <taxon>Paenibacillaceae</taxon>
        <taxon>Aneurinibacillus group</taxon>
        <taxon>Ammoniphilus</taxon>
    </lineage>
</organism>
<comment type="caution">
    <text evidence="2">The sequence shown here is derived from an EMBL/GenBank/DDBJ whole genome shotgun (WGS) entry which is preliminary data.</text>
</comment>
<evidence type="ECO:0000313" key="2">
    <source>
        <dbReference type="EMBL" id="RKD25756.1"/>
    </source>
</evidence>
<dbReference type="InterPro" id="IPR046350">
    <property type="entry name" value="Cystatin_sf"/>
</dbReference>
<name>A0A419SN82_9BACL</name>
<dbReference type="RefSeq" id="WP_120188430.1">
    <property type="nucleotide sequence ID" value="NZ_MCHY01000006.1"/>
</dbReference>
<protein>
    <recommendedName>
        <fullName evidence="1">Cell wall elongation regulator TseB-like domain-containing protein</fullName>
    </recommendedName>
</protein>
<proteinExistence type="predicted"/>
<keyword evidence="3" id="KW-1185">Reference proteome</keyword>
<reference evidence="2 3" key="1">
    <citation type="submission" date="2016-08" db="EMBL/GenBank/DDBJ databases">
        <title>Novel Firmicute Genomes.</title>
        <authorList>
            <person name="Poppleton D.I."/>
            <person name="Gribaldo S."/>
        </authorList>
    </citation>
    <scope>NUCLEOTIDE SEQUENCE [LARGE SCALE GENOMIC DNA]</scope>
    <source>
        <strain evidence="2 3">RAOx-1</strain>
    </source>
</reference>
<dbReference type="Gene3D" id="3.10.450.40">
    <property type="match status" value="2"/>
</dbReference>
<dbReference type="InterPro" id="IPR041401">
    <property type="entry name" value="TseB-like_dom"/>
</dbReference>
<dbReference type="OrthoDB" id="2381181at2"/>
<evidence type="ECO:0000259" key="1">
    <source>
        <dbReference type="Pfam" id="PF17881"/>
    </source>
</evidence>
<dbReference type="Pfam" id="PF17881">
    <property type="entry name" value="TseB"/>
    <property type="match status" value="1"/>
</dbReference>
<sequence length="160" mass="18361">MKKTLIGLALALLLVGVVGGQLSYSALKQQHVWRELGETSAAEQTDLAETADVTLYHGERRYIVVQGVTQQGEQKIVWFREDGMLEHVERMADLIPAEQIERALMREEAELTRLRLQAGLEERKPIWEAIYLDAQGKYHYAYFDMKTGQLLRAFSLKQVR</sequence>
<dbReference type="SUPFAM" id="SSF54403">
    <property type="entry name" value="Cystatin/monellin"/>
    <property type="match status" value="2"/>
</dbReference>
<evidence type="ECO:0000313" key="3">
    <source>
        <dbReference type="Proteomes" id="UP000284219"/>
    </source>
</evidence>
<gene>
    <name evidence="2" type="ORF">BEP19_02095</name>
</gene>
<feature type="domain" description="Cell wall elongation regulator TseB-like" evidence="1">
    <location>
        <begin position="41"/>
        <end position="79"/>
    </location>
</feature>
<dbReference type="AlphaFoldDB" id="A0A419SN82"/>
<dbReference type="Proteomes" id="UP000284219">
    <property type="component" value="Unassembled WGS sequence"/>
</dbReference>
<accession>A0A419SN82</accession>